<feature type="transmembrane region" description="Helical" evidence="1">
    <location>
        <begin position="222"/>
        <end position="245"/>
    </location>
</feature>
<protein>
    <recommendedName>
        <fullName evidence="2">DUF6798 domain-containing protein</fullName>
    </recommendedName>
</protein>
<keyword evidence="4" id="KW-1185">Reference proteome</keyword>
<organism evidence="3 4">
    <name type="scientific">Thalassoglobus neptunius</name>
    <dbReference type="NCBI Taxonomy" id="1938619"/>
    <lineage>
        <taxon>Bacteria</taxon>
        <taxon>Pseudomonadati</taxon>
        <taxon>Planctomycetota</taxon>
        <taxon>Planctomycetia</taxon>
        <taxon>Planctomycetales</taxon>
        <taxon>Planctomycetaceae</taxon>
        <taxon>Thalassoglobus</taxon>
    </lineage>
</organism>
<dbReference type="InterPro" id="IPR046477">
    <property type="entry name" value="DUF6798"/>
</dbReference>
<dbReference type="OrthoDB" id="229702at2"/>
<keyword evidence="1" id="KW-1133">Transmembrane helix</keyword>
<sequence>MPSVETTARSNSEQRALAWADWLTGAVIYGVLLCVSFLRVPIPGVNEPHYLSKAKHFWQPEWCAGDFFLDSSNPHLVFYWVFGWLSQLLTLEQAAIVVRVVGYLPLAVGWTLLGKRVTGSGIASVLSLGVFLTFHSLGNWSGEWLVGGMESKVIAYGFLFGAMASAMSLRIVASALLAGLAISFHPVVGVWGTLSAAAATLCWVVLFGRSQIRNSPIPVSRWFLAAIVFVVAALPGLWSAASIVLQTDPNDSLMATHLQVAHRLAHHLDPMTFPKSSHRYFTMLVLAWAVFIVLQPTRDEAIRWWRFIGFWALAFALIGVAIAWGPRPVKSMPGYEWRIALLKFYPFRLADILIPVSISFSIAELVRRETSDRFRSNVWANALCVCIASVLVSVAVWMPGSDRNPSGMSAEVRANWIDVARWIDEHTPEDSLVYSLENQWAVKWFANRPEYVNYKDCPQDAESLLEWNRRLWMIANWKKAATKDMLITADELQDLHDRTGIDEIIFGKYWKVDVDANYRNKSFRVYRIPTDGHASGPTQSPNPED</sequence>
<evidence type="ECO:0000313" key="4">
    <source>
        <dbReference type="Proteomes" id="UP000317243"/>
    </source>
</evidence>
<comment type="caution">
    <text evidence="3">The sequence shown here is derived from an EMBL/GenBank/DDBJ whole genome shotgun (WGS) entry which is preliminary data.</text>
</comment>
<reference evidence="3 4" key="1">
    <citation type="submission" date="2019-02" db="EMBL/GenBank/DDBJ databases">
        <title>Deep-cultivation of Planctomycetes and their phenomic and genomic characterization uncovers novel biology.</title>
        <authorList>
            <person name="Wiegand S."/>
            <person name="Jogler M."/>
            <person name="Boedeker C."/>
            <person name="Pinto D."/>
            <person name="Vollmers J."/>
            <person name="Rivas-Marin E."/>
            <person name="Kohn T."/>
            <person name="Peeters S.H."/>
            <person name="Heuer A."/>
            <person name="Rast P."/>
            <person name="Oberbeckmann S."/>
            <person name="Bunk B."/>
            <person name="Jeske O."/>
            <person name="Meyerdierks A."/>
            <person name="Storesund J.E."/>
            <person name="Kallscheuer N."/>
            <person name="Luecker S."/>
            <person name="Lage O.M."/>
            <person name="Pohl T."/>
            <person name="Merkel B.J."/>
            <person name="Hornburger P."/>
            <person name="Mueller R.-W."/>
            <person name="Bruemmer F."/>
            <person name="Labrenz M."/>
            <person name="Spormann A.M."/>
            <person name="Op Den Camp H."/>
            <person name="Overmann J."/>
            <person name="Amann R."/>
            <person name="Jetten M.S.M."/>
            <person name="Mascher T."/>
            <person name="Medema M.H."/>
            <person name="Devos D.P."/>
            <person name="Kaster A.-K."/>
            <person name="Ovreas L."/>
            <person name="Rohde M."/>
            <person name="Galperin M.Y."/>
            <person name="Jogler C."/>
        </authorList>
    </citation>
    <scope>NUCLEOTIDE SEQUENCE [LARGE SCALE GENOMIC DNA]</scope>
    <source>
        <strain evidence="3 4">KOR42</strain>
    </source>
</reference>
<feature type="transmembrane region" description="Helical" evidence="1">
    <location>
        <begin position="378"/>
        <end position="398"/>
    </location>
</feature>
<feature type="transmembrane region" description="Helical" evidence="1">
    <location>
        <begin position="153"/>
        <end position="182"/>
    </location>
</feature>
<feature type="transmembrane region" description="Helical" evidence="1">
    <location>
        <begin position="345"/>
        <end position="366"/>
    </location>
</feature>
<feature type="transmembrane region" description="Helical" evidence="1">
    <location>
        <begin position="280"/>
        <end position="297"/>
    </location>
</feature>
<keyword evidence="1" id="KW-0472">Membrane</keyword>
<feature type="transmembrane region" description="Helical" evidence="1">
    <location>
        <begin position="304"/>
        <end position="325"/>
    </location>
</feature>
<gene>
    <name evidence="3" type="ORF">KOR42_28720</name>
</gene>
<accession>A0A5C5WZ92</accession>
<dbReference type="RefSeq" id="WP_146510384.1">
    <property type="nucleotide sequence ID" value="NZ_SIHI01000005.1"/>
</dbReference>
<evidence type="ECO:0000313" key="3">
    <source>
        <dbReference type="EMBL" id="TWT55245.1"/>
    </source>
</evidence>
<evidence type="ECO:0000259" key="2">
    <source>
        <dbReference type="Pfam" id="PF20604"/>
    </source>
</evidence>
<feature type="transmembrane region" description="Helical" evidence="1">
    <location>
        <begin position="16"/>
        <end position="38"/>
    </location>
</feature>
<proteinExistence type="predicted"/>
<feature type="domain" description="DUF6798" evidence="2">
    <location>
        <begin position="415"/>
        <end position="474"/>
    </location>
</feature>
<dbReference type="Proteomes" id="UP000317243">
    <property type="component" value="Unassembled WGS sequence"/>
</dbReference>
<evidence type="ECO:0000256" key="1">
    <source>
        <dbReference type="SAM" id="Phobius"/>
    </source>
</evidence>
<feature type="transmembrane region" description="Helical" evidence="1">
    <location>
        <begin position="188"/>
        <end position="210"/>
    </location>
</feature>
<dbReference type="AlphaFoldDB" id="A0A5C5WZ92"/>
<feature type="transmembrane region" description="Helical" evidence="1">
    <location>
        <begin position="121"/>
        <end position="141"/>
    </location>
</feature>
<dbReference type="EMBL" id="SIHI01000005">
    <property type="protein sequence ID" value="TWT55245.1"/>
    <property type="molecule type" value="Genomic_DNA"/>
</dbReference>
<name>A0A5C5WZ92_9PLAN</name>
<feature type="transmembrane region" description="Helical" evidence="1">
    <location>
        <begin position="77"/>
        <end position="101"/>
    </location>
</feature>
<dbReference type="Pfam" id="PF20604">
    <property type="entry name" value="DUF6798"/>
    <property type="match status" value="1"/>
</dbReference>
<keyword evidence="1" id="KW-0812">Transmembrane</keyword>